<gene>
    <name evidence="1" type="ORF">BKA15_005233</name>
</gene>
<dbReference type="InterPro" id="IPR015942">
    <property type="entry name" value="Asp/Glu/hydantoin_racemase"/>
</dbReference>
<dbReference type="Proteomes" id="UP000569914">
    <property type="component" value="Unassembled WGS sequence"/>
</dbReference>
<reference evidence="1 2" key="1">
    <citation type="submission" date="2020-07" db="EMBL/GenBank/DDBJ databases">
        <title>Sequencing the genomes of 1000 actinobacteria strains.</title>
        <authorList>
            <person name="Klenk H.-P."/>
        </authorList>
    </citation>
    <scope>NUCLEOTIDE SEQUENCE [LARGE SCALE GENOMIC DNA]</scope>
    <source>
        <strain evidence="1 2">DSM 22083</strain>
    </source>
</reference>
<evidence type="ECO:0008006" key="3">
    <source>
        <dbReference type="Google" id="ProtNLM"/>
    </source>
</evidence>
<organism evidence="1 2">
    <name type="scientific">Microlunatus parietis</name>
    <dbReference type="NCBI Taxonomy" id="682979"/>
    <lineage>
        <taxon>Bacteria</taxon>
        <taxon>Bacillati</taxon>
        <taxon>Actinomycetota</taxon>
        <taxon>Actinomycetes</taxon>
        <taxon>Propionibacteriales</taxon>
        <taxon>Propionibacteriaceae</taxon>
        <taxon>Microlunatus</taxon>
    </lineage>
</organism>
<accession>A0A7Y9LBK0</accession>
<dbReference type="InterPro" id="IPR001920">
    <property type="entry name" value="Asp/Glu_race"/>
</dbReference>
<dbReference type="GO" id="GO:0047661">
    <property type="term" value="F:amino-acid racemase activity"/>
    <property type="evidence" value="ECO:0007669"/>
    <property type="project" value="InterPro"/>
</dbReference>
<protein>
    <recommendedName>
        <fullName evidence="3">Arylsulfatase</fullName>
    </recommendedName>
</protein>
<name>A0A7Y9LBK0_9ACTN</name>
<dbReference type="Gene3D" id="3.40.50.1860">
    <property type="match status" value="1"/>
</dbReference>
<keyword evidence="2" id="KW-1185">Reference proteome</keyword>
<evidence type="ECO:0000313" key="1">
    <source>
        <dbReference type="EMBL" id="NYE73904.1"/>
    </source>
</evidence>
<dbReference type="Pfam" id="PF01177">
    <property type="entry name" value="Asp_Glu_race"/>
    <property type="match status" value="1"/>
</dbReference>
<dbReference type="EMBL" id="JACCBU010000001">
    <property type="protein sequence ID" value="NYE73904.1"/>
    <property type="molecule type" value="Genomic_DNA"/>
</dbReference>
<proteinExistence type="predicted"/>
<dbReference type="AlphaFoldDB" id="A0A7Y9LBK0"/>
<dbReference type="RefSeq" id="WP_179755771.1">
    <property type="nucleotide sequence ID" value="NZ_JACCBU010000001.1"/>
</dbReference>
<comment type="caution">
    <text evidence="1">The sequence shown here is derived from an EMBL/GenBank/DDBJ whole genome shotgun (WGS) entry which is preliminary data.</text>
</comment>
<evidence type="ECO:0000313" key="2">
    <source>
        <dbReference type="Proteomes" id="UP000569914"/>
    </source>
</evidence>
<sequence length="228" mass="23406">MSEVVLGLLHTGAMHPPVFDALVAGRIADDERLRGAQRVHVCDAWLLDTAIADGVTPLVVERIADHVEALARRGATAVLITCSSIGEATEEIAATAPVPVVRVDTAMARAATAEAERRGCGITVLATLASTLGPTTRLVEAAAAGAVAVRSRVIEDAVARRERGDQAGHDRLIREAVAAELAGDAVVVLAQASMAGALASAEPRVFSSPDSAVRSLVDAARAALDQTG</sequence>